<dbReference type="PROSITE" id="PS51123">
    <property type="entry name" value="OMPA_2"/>
    <property type="match status" value="1"/>
</dbReference>
<feature type="coiled-coil region" evidence="2">
    <location>
        <begin position="26"/>
        <end position="106"/>
    </location>
</feature>
<name>A0A098SCB2_9BACT</name>
<dbReference type="OrthoDB" id="9815217at2"/>
<dbReference type="Pfam" id="PF00691">
    <property type="entry name" value="OmpA"/>
    <property type="match status" value="1"/>
</dbReference>
<evidence type="ECO:0000256" key="2">
    <source>
        <dbReference type="SAM" id="Coils"/>
    </source>
</evidence>
<reference evidence="4 5" key="1">
    <citation type="journal article" date="2014" name="Int. J. Syst. Evol. Microbiol.">
        <title>Phaeodactylibacter xiamenensis gen. nov., sp. nov., a member of the family Saprospiraceae isolated from the marine alga Phaeodactylum tricornutum.</title>
        <authorList>
            <person name="Chen Z.Jr."/>
            <person name="Lei X."/>
            <person name="Lai Q."/>
            <person name="Li Y."/>
            <person name="Zhang B."/>
            <person name="Zhang J."/>
            <person name="Zhang H."/>
            <person name="Yang L."/>
            <person name="Zheng W."/>
            <person name="Tian Y."/>
            <person name="Yu Z."/>
            <person name="Xu H.Jr."/>
            <person name="Zheng T."/>
        </authorList>
    </citation>
    <scope>NUCLEOTIDE SEQUENCE [LARGE SCALE GENOMIC DNA]</scope>
    <source>
        <strain evidence="4 5">KD52</strain>
    </source>
</reference>
<feature type="domain" description="OmpA-like" evidence="3">
    <location>
        <begin position="125"/>
        <end position="247"/>
    </location>
</feature>
<protein>
    <submittedName>
        <fullName evidence="4">Flagellar motor protein MotB</fullName>
    </submittedName>
</protein>
<dbReference type="PANTHER" id="PTHR30329">
    <property type="entry name" value="STATOR ELEMENT OF FLAGELLAR MOTOR COMPLEX"/>
    <property type="match status" value="1"/>
</dbReference>
<dbReference type="STRING" id="1524460.IX84_08410"/>
<dbReference type="SUPFAM" id="SSF103088">
    <property type="entry name" value="OmpA-like"/>
    <property type="match status" value="1"/>
</dbReference>
<accession>A0A098SCB2</accession>
<proteinExistence type="predicted"/>
<evidence type="ECO:0000259" key="3">
    <source>
        <dbReference type="PROSITE" id="PS51123"/>
    </source>
</evidence>
<keyword evidence="5" id="KW-1185">Reference proteome</keyword>
<dbReference type="InterPro" id="IPR036737">
    <property type="entry name" value="OmpA-like_sf"/>
</dbReference>
<dbReference type="Gene3D" id="1.20.5.340">
    <property type="match status" value="1"/>
</dbReference>
<evidence type="ECO:0000313" key="4">
    <source>
        <dbReference type="EMBL" id="KGE88677.1"/>
    </source>
</evidence>
<dbReference type="Proteomes" id="UP000029736">
    <property type="component" value="Unassembled WGS sequence"/>
</dbReference>
<dbReference type="GO" id="GO:0016020">
    <property type="term" value="C:membrane"/>
    <property type="evidence" value="ECO:0007669"/>
    <property type="project" value="UniProtKB-UniRule"/>
</dbReference>
<dbReference type="EMBL" id="JPOS01000018">
    <property type="protein sequence ID" value="KGE88677.1"/>
    <property type="molecule type" value="Genomic_DNA"/>
</dbReference>
<dbReference type="PROSITE" id="PS51257">
    <property type="entry name" value="PROKAR_LIPOPROTEIN"/>
    <property type="match status" value="1"/>
</dbReference>
<comment type="caution">
    <text evidence="4">The sequence shown here is derived from an EMBL/GenBank/DDBJ whole genome shotgun (WGS) entry which is preliminary data.</text>
</comment>
<organism evidence="4 5">
    <name type="scientific">Phaeodactylibacter xiamenensis</name>
    <dbReference type="NCBI Taxonomy" id="1524460"/>
    <lineage>
        <taxon>Bacteria</taxon>
        <taxon>Pseudomonadati</taxon>
        <taxon>Bacteroidota</taxon>
        <taxon>Saprospiria</taxon>
        <taxon>Saprospirales</taxon>
        <taxon>Haliscomenobacteraceae</taxon>
        <taxon>Phaeodactylibacter</taxon>
    </lineage>
</organism>
<dbReference type="PANTHER" id="PTHR30329:SF21">
    <property type="entry name" value="LIPOPROTEIN YIAD-RELATED"/>
    <property type="match status" value="1"/>
</dbReference>
<keyword evidence="1" id="KW-0472">Membrane</keyword>
<dbReference type="Gene3D" id="3.30.1330.60">
    <property type="entry name" value="OmpA-like domain"/>
    <property type="match status" value="1"/>
</dbReference>
<dbReference type="CDD" id="cd07185">
    <property type="entry name" value="OmpA_C-like"/>
    <property type="match status" value="1"/>
</dbReference>
<keyword evidence="4" id="KW-0282">Flagellum</keyword>
<evidence type="ECO:0000256" key="1">
    <source>
        <dbReference type="PROSITE-ProRule" id="PRU00473"/>
    </source>
</evidence>
<dbReference type="RefSeq" id="WP_044218465.1">
    <property type="nucleotide sequence ID" value="NZ_JBKAGJ010000018.1"/>
</dbReference>
<evidence type="ECO:0000313" key="5">
    <source>
        <dbReference type="Proteomes" id="UP000029736"/>
    </source>
</evidence>
<dbReference type="InterPro" id="IPR050330">
    <property type="entry name" value="Bact_OuterMem_StrucFunc"/>
</dbReference>
<gene>
    <name evidence="4" type="ORF">IX84_08410</name>
</gene>
<dbReference type="InterPro" id="IPR006665">
    <property type="entry name" value="OmpA-like"/>
</dbReference>
<keyword evidence="4" id="KW-0966">Cell projection</keyword>
<keyword evidence="2" id="KW-0175">Coiled coil</keyword>
<keyword evidence="4" id="KW-0969">Cilium</keyword>
<dbReference type="AlphaFoldDB" id="A0A098SCB2"/>
<sequence length="255" mass="27895">MRLIVKLLIFTLAIGALQSCVSKKKYDELAAAKEATDQALAETQANLKTLEEEKAALQEEFEATKAEMEGKISDMEGKMANMESQMSQVQEKLNMTEKELNAIKEEINGIFGAYADSGLKMEERDGNLYVVTSEAITYNSGSTALSADERGALEELAMTLKNNPKLKMMVVGHTDDEKMIEGAAYRDNWDLSVARASRVVRYLISKGANPDQLTIAGAGEYEPVGDNETAEGRAENRRTVIQPNAKLGGLMKTGN</sequence>